<evidence type="ECO:0000313" key="2">
    <source>
        <dbReference type="EMBL" id="KAK2024572.1"/>
    </source>
</evidence>
<comment type="caution">
    <text evidence="2">The sequence shown here is derived from an EMBL/GenBank/DDBJ whole genome shotgun (WGS) entry which is preliminary data.</text>
</comment>
<evidence type="ECO:0008006" key="4">
    <source>
        <dbReference type="Google" id="ProtNLM"/>
    </source>
</evidence>
<sequence>MLSSLLLLLEPSTMLTSTRCLTSTNIAMLCTQPSLSLSSPSGFRLLPPPLLSSITLFSKELLRRLLISKTVALEHMEATT</sequence>
<feature type="signal peptide" evidence="1">
    <location>
        <begin position="1"/>
        <end position="20"/>
    </location>
</feature>
<proteinExistence type="predicted"/>
<gene>
    <name evidence="2" type="ORF">LX32DRAFT_94749</name>
</gene>
<feature type="chain" id="PRO_5041977150" description="Secreted protein" evidence="1">
    <location>
        <begin position="21"/>
        <end position="80"/>
    </location>
</feature>
<dbReference type="Proteomes" id="UP001232148">
    <property type="component" value="Unassembled WGS sequence"/>
</dbReference>
<keyword evidence="1" id="KW-0732">Signal</keyword>
<evidence type="ECO:0000313" key="3">
    <source>
        <dbReference type="Proteomes" id="UP001232148"/>
    </source>
</evidence>
<name>A0AAD9HA54_9PEZI</name>
<dbReference type="EMBL" id="MU842960">
    <property type="protein sequence ID" value="KAK2024572.1"/>
    <property type="molecule type" value="Genomic_DNA"/>
</dbReference>
<reference evidence="2" key="1">
    <citation type="submission" date="2021-06" db="EMBL/GenBank/DDBJ databases">
        <title>Comparative genomics, transcriptomics and evolutionary studies reveal genomic signatures of adaptation to plant cell wall in hemibiotrophic fungi.</title>
        <authorList>
            <consortium name="DOE Joint Genome Institute"/>
            <person name="Baroncelli R."/>
            <person name="Diaz J.F."/>
            <person name="Benocci T."/>
            <person name="Peng M."/>
            <person name="Battaglia E."/>
            <person name="Haridas S."/>
            <person name="Andreopoulos W."/>
            <person name="Labutti K."/>
            <person name="Pangilinan J."/>
            <person name="Floch G.L."/>
            <person name="Makela M.R."/>
            <person name="Henrissat B."/>
            <person name="Grigoriev I.V."/>
            <person name="Crouch J.A."/>
            <person name="De Vries R.P."/>
            <person name="Sukno S.A."/>
            <person name="Thon M.R."/>
        </authorList>
    </citation>
    <scope>NUCLEOTIDE SEQUENCE</scope>
    <source>
        <strain evidence="2">MAFF235873</strain>
    </source>
</reference>
<dbReference type="AlphaFoldDB" id="A0AAD9HA54"/>
<evidence type="ECO:0000256" key="1">
    <source>
        <dbReference type="SAM" id="SignalP"/>
    </source>
</evidence>
<keyword evidence="3" id="KW-1185">Reference proteome</keyword>
<accession>A0AAD9HA54</accession>
<protein>
    <recommendedName>
        <fullName evidence="4">Secreted protein</fullName>
    </recommendedName>
</protein>
<organism evidence="2 3">
    <name type="scientific">Colletotrichum zoysiae</name>
    <dbReference type="NCBI Taxonomy" id="1216348"/>
    <lineage>
        <taxon>Eukaryota</taxon>
        <taxon>Fungi</taxon>
        <taxon>Dikarya</taxon>
        <taxon>Ascomycota</taxon>
        <taxon>Pezizomycotina</taxon>
        <taxon>Sordariomycetes</taxon>
        <taxon>Hypocreomycetidae</taxon>
        <taxon>Glomerellales</taxon>
        <taxon>Glomerellaceae</taxon>
        <taxon>Colletotrichum</taxon>
        <taxon>Colletotrichum graminicola species complex</taxon>
    </lineage>
</organism>